<feature type="transmembrane region" description="Helical" evidence="1">
    <location>
        <begin position="128"/>
        <end position="146"/>
    </location>
</feature>
<dbReference type="Pfam" id="PF02517">
    <property type="entry name" value="Rce1-like"/>
    <property type="match status" value="1"/>
</dbReference>
<reference evidence="4" key="1">
    <citation type="journal article" date="2023" name="Int. J. Syst. Evol. Microbiol.">
        <title>Mesoterricola silvestris gen. nov., sp. nov., Mesoterricola sediminis sp. nov., Geothrix oryzae sp. nov., Geothrix edaphica sp. nov., Geothrix rubra sp. nov., and Geothrix limicola sp. nov., six novel members of Acidobacteriota isolated from soils.</title>
        <authorList>
            <person name="Itoh H."/>
            <person name="Sugisawa Y."/>
            <person name="Mise K."/>
            <person name="Xu Z."/>
            <person name="Kuniyasu M."/>
            <person name="Ushijima N."/>
            <person name="Kawano K."/>
            <person name="Kobayashi E."/>
            <person name="Shiratori Y."/>
            <person name="Masuda Y."/>
            <person name="Senoo K."/>
        </authorList>
    </citation>
    <scope>NUCLEOTIDE SEQUENCE [LARGE SCALE GENOMIC DNA]</scope>
    <source>
        <strain evidence="4">Red222</strain>
    </source>
</reference>
<feature type="transmembrane region" description="Helical" evidence="1">
    <location>
        <begin position="86"/>
        <end position="108"/>
    </location>
</feature>
<feature type="transmembrane region" description="Helical" evidence="1">
    <location>
        <begin position="21"/>
        <end position="39"/>
    </location>
</feature>
<keyword evidence="4" id="KW-1185">Reference proteome</keyword>
<dbReference type="PANTHER" id="PTHR39430">
    <property type="entry name" value="MEMBRANE-ASSOCIATED PROTEASE-RELATED"/>
    <property type="match status" value="1"/>
</dbReference>
<evidence type="ECO:0000256" key="1">
    <source>
        <dbReference type="SAM" id="Phobius"/>
    </source>
</evidence>
<dbReference type="EMBL" id="AP027079">
    <property type="protein sequence ID" value="BDU67941.1"/>
    <property type="molecule type" value="Genomic_DNA"/>
</dbReference>
<dbReference type="Proteomes" id="UP001242010">
    <property type="component" value="Chromosome"/>
</dbReference>
<gene>
    <name evidence="3" type="primary">abi_1</name>
    <name evidence="3" type="ORF">GETHOR_00420</name>
</gene>
<dbReference type="RefSeq" id="WP_286354567.1">
    <property type="nucleotide sequence ID" value="NZ_AP027079.1"/>
</dbReference>
<dbReference type="PANTHER" id="PTHR39430:SF1">
    <property type="entry name" value="PROTEASE"/>
    <property type="match status" value="1"/>
</dbReference>
<keyword evidence="1" id="KW-0472">Membrane</keyword>
<keyword evidence="1" id="KW-1133">Transmembrane helix</keyword>
<feature type="transmembrane region" description="Helical" evidence="1">
    <location>
        <begin position="153"/>
        <end position="171"/>
    </location>
</feature>
<accession>A0ABM8DM09</accession>
<evidence type="ECO:0000259" key="2">
    <source>
        <dbReference type="Pfam" id="PF02517"/>
    </source>
</evidence>
<evidence type="ECO:0000313" key="4">
    <source>
        <dbReference type="Proteomes" id="UP001242010"/>
    </source>
</evidence>
<feature type="transmembrane region" description="Helical" evidence="1">
    <location>
        <begin position="45"/>
        <end position="65"/>
    </location>
</feature>
<proteinExistence type="predicted"/>
<feature type="transmembrane region" description="Helical" evidence="1">
    <location>
        <begin position="183"/>
        <end position="200"/>
    </location>
</feature>
<organism evidence="3 4">
    <name type="scientific">Geothrix oryzae</name>
    <dbReference type="NCBI Taxonomy" id="2927975"/>
    <lineage>
        <taxon>Bacteria</taxon>
        <taxon>Pseudomonadati</taxon>
        <taxon>Acidobacteriota</taxon>
        <taxon>Holophagae</taxon>
        <taxon>Holophagales</taxon>
        <taxon>Holophagaceae</taxon>
        <taxon>Geothrix</taxon>
    </lineage>
</organism>
<sequence length="290" mass="31223">MHRAFVDDHGAVRNGWKVLGFFALMLLFSLLTGGLRHLLPGPWKALLPGQWIGTLSVLVASWICLRIEEATLTSLGLRLDRRFVRDLALGSLGGFALMVITAAIVWGAGGVHWVRTADIGPADLLKGAWLYLAVACFEEILFRGYPFQRAVRGLGFPLAQLAFAAFFAFGHWGNPGMAGATKAWATLNIALAALLLAFCWRRTGSLALPIGVHLGWNWTQGNLLGFGVSGTTNQGWWTPTFLGRPDWLTGGTFGLEASLICALVCTAAISGLWRWQGIRADAGASTASES</sequence>
<evidence type="ECO:0000313" key="3">
    <source>
        <dbReference type="EMBL" id="BDU67941.1"/>
    </source>
</evidence>
<keyword evidence="1" id="KW-0812">Transmembrane</keyword>
<feature type="domain" description="CAAX prenyl protease 2/Lysostaphin resistance protein A-like" evidence="2">
    <location>
        <begin position="124"/>
        <end position="218"/>
    </location>
</feature>
<dbReference type="InterPro" id="IPR003675">
    <property type="entry name" value="Rce1/LyrA-like_dom"/>
</dbReference>
<protein>
    <submittedName>
        <fullName evidence="3">Abortive infection protein</fullName>
    </submittedName>
</protein>
<name>A0ABM8DM09_9BACT</name>